<dbReference type="Gene3D" id="3.80.10.10">
    <property type="entry name" value="Ribonuclease Inhibitor"/>
    <property type="match status" value="2"/>
</dbReference>
<proteinExistence type="predicted"/>
<dbReference type="InterPro" id="IPR001611">
    <property type="entry name" value="Leu-rich_rpt"/>
</dbReference>
<dbReference type="PANTHER" id="PTHR24113">
    <property type="entry name" value="RAN GTPASE-ACTIVATING PROTEIN 1"/>
    <property type="match status" value="1"/>
</dbReference>
<evidence type="ECO:0000313" key="5">
    <source>
        <dbReference type="EMBL" id="PNH11984.1"/>
    </source>
</evidence>
<dbReference type="GO" id="GO:0006913">
    <property type="term" value="P:nucleocytoplasmic transport"/>
    <property type="evidence" value="ECO:0007669"/>
    <property type="project" value="TreeGrafter"/>
</dbReference>
<name>A0A2J8AHI4_9CHLO</name>
<protein>
    <submittedName>
        <fullName evidence="5">Leucine-rich repeat-containing protein 34</fullName>
    </submittedName>
</protein>
<dbReference type="SUPFAM" id="SSF52047">
    <property type="entry name" value="RNI-like"/>
    <property type="match status" value="1"/>
</dbReference>
<keyword evidence="4" id="KW-0677">Repeat</keyword>
<evidence type="ECO:0000256" key="3">
    <source>
        <dbReference type="ARBA" id="ARBA00022614"/>
    </source>
</evidence>
<sequence>MAELKELYLTKSQDFAVEPLAPILDALDAGHPLSTIDLNGKSKALFNKRVQPMQVFALCEALYEYDQLSVLRLQYNFLNDMAAQALARLLQVNRGLRMLDLSGNEVTEMGVAALTAVLGRPECGLQALVLRNNPLGDAGALAVADMLRQNQSLTMLDLADTRCGVKGLIGIANALSEDNSKSALQILDLEDAQLQSPQDSTYQHLSRMLVTNTSLTELSLAKHRLVDSQLELLVTYGFARSTATWTSLSLRANRLSPLAGPTLERLLSLCPRLQRINLSFNSLGNDGAASLAHAMPYCTALREVDVRSNGIGDVGLIALAGALPLVHTLQLFTVWGNDFGPGACRALAEALQQPSLQSLKTDVRPYTVDGEVMLALQEA</sequence>
<dbReference type="GO" id="GO:0005930">
    <property type="term" value="C:axoneme"/>
    <property type="evidence" value="ECO:0007669"/>
    <property type="project" value="UniProtKB-SubCell"/>
</dbReference>
<organism evidence="5 6">
    <name type="scientific">Tetrabaena socialis</name>
    <dbReference type="NCBI Taxonomy" id="47790"/>
    <lineage>
        <taxon>Eukaryota</taxon>
        <taxon>Viridiplantae</taxon>
        <taxon>Chlorophyta</taxon>
        <taxon>core chlorophytes</taxon>
        <taxon>Chlorophyceae</taxon>
        <taxon>CS clade</taxon>
        <taxon>Chlamydomonadales</taxon>
        <taxon>Tetrabaenaceae</taxon>
        <taxon>Tetrabaena</taxon>
    </lineage>
</organism>
<dbReference type="SMART" id="SM00368">
    <property type="entry name" value="LRR_RI"/>
    <property type="match status" value="7"/>
</dbReference>
<comment type="caution">
    <text evidence="5">The sequence shown here is derived from an EMBL/GenBank/DDBJ whole genome shotgun (WGS) entry which is preliminary data.</text>
</comment>
<dbReference type="Pfam" id="PF13516">
    <property type="entry name" value="LRR_6"/>
    <property type="match status" value="3"/>
</dbReference>
<accession>A0A2J8AHI4</accession>
<dbReference type="GO" id="GO:0031267">
    <property type="term" value="F:small GTPase binding"/>
    <property type="evidence" value="ECO:0007669"/>
    <property type="project" value="TreeGrafter"/>
</dbReference>
<gene>
    <name evidence="5" type="ORF">TSOC_001139</name>
</gene>
<keyword evidence="3" id="KW-0433">Leucine-rich repeat</keyword>
<keyword evidence="2" id="KW-0343">GTPase activation</keyword>
<dbReference type="GO" id="GO:0005096">
    <property type="term" value="F:GTPase activator activity"/>
    <property type="evidence" value="ECO:0007669"/>
    <property type="project" value="UniProtKB-KW"/>
</dbReference>
<dbReference type="EMBL" id="PGGS01000017">
    <property type="protein sequence ID" value="PNH11984.1"/>
    <property type="molecule type" value="Genomic_DNA"/>
</dbReference>
<dbReference type="InterPro" id="IPR027038">
    <property type="entry name" value="RanGap"/>
</dbReference>
<dbReference type="Proteomes" id="UP000236333">
    <property type="component" value="Unassembled WGS sequence"/>
</dbReference>
<evidence type="ECO:0000256" key="2">
    <source>
        <dbReference type="ARBA" id="ARBA00022468"/>
    </source>
</evidence>
<dbReference type="GO" id="GO:0005634">
    <property type="term" value="C:nucleus"/>
    <property type="evidence" value="ECO:0007669"/>
    <property type="project" value="TreeGrafter"/>
</dbReference>
<dbReference type="GO" id="GO:0005829">
    <property type="term" value="C:cytosol"/>
    <property type="evidence" value="ECO:0007669"/>
    <property type="project" value="TreeGrafter"/>
</dbReference>
<dbReference type="PANTHER" id="PTHR24113:SF12">
    <property type="entry name" value="RAN GTPASE-ACTIVATING PROTEIN 1"/>
    <property type="match status" value="1"/>
</dbReference>
<comment type="subcellular location">
    <subcellularLocation>
        <location evidence="1">Cytoplasm</location>
        <location evidence="1">Cytoskeleton</location>
        <location evidence="1">Cilium axoneme</location>
    </subcellularLocation>
</comment>
<dbReference type="OrthoDB" id="523874at2759"/>
<evidence type="ECO:0000256" key="4">
    <source>
        <dbReference type="ARBA" id="ARBA00022737"/>
    </source>
</evidence>
<dbReference type="AlphaFoldDB" id="A0A2J8AHI4"/>
<keyword evidence="6" id="KW-1185">Reference proteome</keyword>
<evidence type="ECO:0000313" key="6">
    <source>
        <dbReference type="Proteomes" id="UP000236333"/>
    </source>
</evidence>
<dbReference type="InterPro" id="IPR032675">
    <property type="entry name" value="LRR_dom_sf"/>
</dbReference>
<reference evidence="5 6" key="1">
    <citation type="journal article" date="2017" name="Mol. Biol. Evol.">
        <title>The 4-celled Tetrabaena socialis nuclear genome reveals the essential components for genetic control of cell number at the origin of multicellularity in the volvocine lineage.</title>
        <authorList>
            <person name="Featherston J."/>
            <person name="Arakaki Y."/>
            <person name="Hanschen E.R."/>
            <person name="Ferris P.J."/>
            <person name="Michod R.E."/>
            <person name="Olson B.J.S.C."/>
            <person name="Nozaki H."/>
            <person name="Durand P.M."/>
        </authorList>
    </citation>
    <scope>NUCLEOTIDE SEQUENCE [LARGE SCALE GENOMIC DNA]</scope>
    <source>
        <strain evidence="5 6">NIES-571</strain>
    </source>
</reference>
<dbReference type="GO" id="GO:0048471">
    <property type="term" value="C:perinuclear region of cytoplasm"/>
    <property type="evidence" value="ECO:0007669"/>
    <property type="project" value="TreeGrafter"/>
</dbReference>
<evidence type="ECO:0000256" key="1">
    <source>
        <dbReference type="ARBA" id="ARBA00004430"/>
    </source>
</evidence>